<dbReference type="SUPFAM" id="SSF55874">
    <property type="entry name" value="ATPase domain of HSP90 chaperone/DNA topoisomerase II/histidine kinase"/>
    <property type="match status" value="1"/>
</dbReference>
<keyword evidence="3" id="KW-0600">Photoreceptor protein</keyword>
<feature type="domain" description="PAC" evidence="17">
    <location>
        <begin position="112"/>
        <end position="165"/>
    </location>
</feature>
<keyword evidence="4" id="KW-0597">Phosphoprotein</keyword>
<dbReference type="InterPro" id="IPR000700">
    <property type="entry name" value="PAS-assoc_C"/>
</dbReference>
<protein>
    <recommendedName>
        <fullName evidence="2">histidine kinase</fullName>
        <ecNumber evidence="2">2.7.13.3</ecNumber>
    </recommendedName>
</protein>
<evidence type="ECO:0000256" key="9">
    <source>
        <dbReference type="ARBA" id="ARBA00022737"/>
    </source>
</evidence>
<keyword evidence="15" id="KW-0675">Receptor</keyword>
<dbReference type="InterPro" id="IPR000014">
    <property type="entry name" value="PAS"/>
</dbReference>
<feature type="domain" description="PAS" evidence="16">
    <location>
        <begin position="717"/>
        <end position="787"/>
    </location>
</feature>
<keyword evidence="6" id="KW-0285">Flavoprotein</keyword>
<dbReference type="RefSeq" id="WP_133393917.1">
    <property type="nucleotide sequence ID" value="NZ_SMTG01000004.1"/>
</dbReference>
<dbReference type="PANTHER" id="PTHR41523">
    <property type="entry name" value="TWO-COMPONENT SYSTEM SENSOR PROTEIN"/>
    <property type="match status" value="1"/>
</dbReference>
<dbReference type="Pfam" id="PF01590">
    <property type="entry name" value="GAF"/>
    <property type="match status" value="1"/>
</dbReference>
<gene>
    <name evidence="18" type="ORF">E2F49_11000</name>
</gene>
<evidence type="ECO:0000256" key="5">
    <source>
        <dbReference type="ARBA" id="ARBA00022606"/>
    </source>
</evidence>
<evidence type="ECO:0000313" key="18">
    <source>
        <dbReference type="EMBL" id="TDK30860.1"/>
    </source>
</evidence>
<dbReference type="Gene3D" id="3.30.450.40">
    <property type="match status" value="1"/>
</dbReference>
<dbReference type="PROSITE" id="PS50112">
    <property type="entry name" value="PAS"/>
    <property type="match status" value="2"/>
</dbReference>
<dbReference type="NCBIfam" id="TIGR00229">
    <property type="entry name" value="sensory_box"/>
    <property type="match status" value="2"/>
</dbReference>
<dbReference type="SMART" id="SM00911">
    <property type="entry name" value="HWE_HK"/>
    <property type="match status" value="1"/>
</dbReference>
<evidence type="ECO:0000256" key="8">
    <source>
        <dbReference type="ARBA" id="ARBA00022679"/>
    </source>
</evidence>
<keyword evidence="7" id="KW-0288">FMN</keyword>
<dbReference type="Pfam" id="PF13188">
    <property type="entry name" value="PAS_8"/>
    <property type="match status" value="1"/>
</dbReference>
<evidence type="ECO:0000259" key="16">
    <source>
        <dbReference type="PROSITE" id="PS50112"/>
    </source>
</evidence>
<evidence type="ECO:0000256" key="14">
    <source>
        <dbReference type="ARBA" id="ARBA00023026"/>
    </source>
</evidence>
<dbReference type="GO" id="GO:0005524">
    <property type="term" value="F:ATP binding"/>
    <property type="evidence" value="ECO:0007669"/>
    <property type="project" value="UniProtKB-KW"/>
</dbReference>
<comment type="caution">
    <text evidence="18">The sequence shown here is derived from an EMBL/GenBank/DDBJ whole genome shotgun (WGS) entry which is preliminary data.</text>
</comment>
<keyword evidence="19" id="KW-1185">Reference proteome</keyword>
<dbReference type="PROSITE" id="PS50113">
    <property type="entry name" value="PAC"/>
    <property type="match status" value="4"/>
</dbReference>
<dbReference type="CDD" id="cd00130">
    <property type="entry name" value="PAS"/>
    <property type="match status" value="2"/>
</dbReference>
<dbReference type="EC" id="2.7.13.3" evidence="2"/>
<dbReference type="SMART" id="SM00091">
    <property type="entry name" value="PAS"/>
    <property type="match status" value="3"/>
</dbReference>
<evidence type="ECO:0000256" key="10">
    <source>
        <dbReference type="ARBA" id="ARBA00022741"/>
    </source>
</evidence>
<dbReference type="AlphaFoldDB" id="A0A4R5U8P2"/>
<dbReference type="PANTHER" id="PTHR41523:SF8">
    <property type="entry name" value="ETHYLENE RESPONSE SENSOR PROTEIN"/>
    <property type="match status" value="1"/>
</dbReference>
<dbReference type="SMART" id="SM00065">
    <property type="entry name" value="GAF"/>
    <property type="match status" value="1"/>
</dbReference>
<dbReference type="Pfam" id="PF08447">
    <property type="entry name" value="PAS_3"/>
    <property type="match status" value="2"/>
</dbReference>
<evidence type="ECO:0000256" key="12">
    <source>
        <dbReference type="ARBA" id="ARBA00022840"/>
    </source>
</evidence>
<feature type="domain" description="PAS" evidence="16">
    <location>
        <begin position="593"/>
        <end position="668"/>
    </location>
</feature>
<feature type="domain" description="PAC" evidence="17">
    <location>
        <begin position="789"/>
        <end position="842"/>
    </location>
</feature>
<reference evidence="18 19" key="1">
    <citation type="submission" date="2019-03" db="EMBL/GenBank/DDBJ databases">
        <title>Luteimonas zhaokaii sp.nov., isolated from the rectal contents of Plateau pika in Yushu, Qinghai Province, China.</title>
        <authorList>
            <person name="Zhang G."/>
        </authorList>
    </citation>
    <scope>NUCLEOTIDE SEQUENCE [LARGE SCALE GENOMIC DNA]</scope>
    <source>
        <strain evidence="18 19">THG-MD21</strain>
    </source>
</reference>
<evidence type="ECO:0000256" key="2">
    <source>
        <dbReference type="ARBA" id="ARBA00012438"/>
    </source>
</evidence>
<evidence type="ECO:0000256" key="6">
    <source>
        <dbReference type="ARBA" id="ARBA00022630"/>
    </source>
</evidence>
<dbReference type="InterPro" id="IPR003018">
    <property type="entry name" value="GAF"/>
</dbReference>
<dbReference type="InterPro" id="IPR035965">
    <property type="entry name" value="PAS-like_dom_sf"/>
</dbReference>
<name>A0A4R5U8P2_9GAMM</name>
<evidence type="ECO:0000256" key="3">
    <source>
        <dbReference type="ARBA" id="ARBA00022543"/>
    </source>
</evidence>
<dbReference type="Pfam" id="PF08448">
    <property type="entry name" value="PAS_4"/>
    <property type="match status" value="2"/>
</dbReference>
<comment type="catalytic activity">
    <reaction evidence="1">
        <text>ATP + protein L-histidine = ADP + protein N-phospho-L-histidine.</text>
        <dbReference type="EC" id="2.7.13.3"/>
    </reaction>
</comment>
<proteinExistence type="predicted"/>
<evidence type="ECO:0000256" key="7">
    <source>
        <dbReference type="ARBA" id="ARBA00022643"/>
    </source>
</evidence>
<dbReference type="InterPro" id="IPR013655">
    <property type="entry name" value="PAS_fold_3"/>
</dbReference>
<dbReference type="SUPFAM" id="SSF55781">
    <property type="entry name" value="GAF domain-like"/>
    <property type="match status" value="1"/>
</dbReference>
<dbReference type="InterPro" id="IPR001610">
    <property type="entry name" value="PAC"/>
</dbReference>
<keyword evidence="9" id="KW-0677">Repeat</keyword>
<feature type="domain" description="PAC" evidence="17">
    <location>
        <begin position="670"/>
        <end position="723"/>
    </location>
</feature>
<evidence type="ECO:0000256" key="11">
    <source>
        <dbReference type="ARBA" id="ARBA00022777"/>
    </source>
</evidence>
<dbReference type="Gene3D" id="3.30.450.20">
    <property type="entry name" value="PAS domain"/>
    <property type="match status" value="5"/>
</dbReference>
<keyword evidence="11" id="KW-0418">Kinase</keyword>
<evidence type="ECO:0000313" key="19">
    <source>
        <dbReference type="Proteomes" id="UP000295543"/>
    </source>
</evidence>
<keyword evidence="5" id="KW-0716">Sensory transduction</keyword>
<keyword evidence="14" id="KW-0843">Virulence</keyword>
<dbReference type="EMBL" id="SMTG01000004">
    <property type="protein sequence ID" value="TDK30860.1"/>
    <property type="molecule type" value="Genomic_DNA"/>
</dbReference>
<sequence length="1038" mass="114962">MTPPTDTGETANPEARALLAAHDWATTPLGPRQAWPTALRAAVELMLDSAQPVYIGWGAELVSLYNDGVIPFVGGRHPASFGKPYRAVWPQLWAEFRPVFDAIFAGRSRAFVDQPLALAGRSGRSTSWLSFTITPLRDDAGVVRGFYCAALETTERVLAERETRQTYRALFESIEEGFCVIEMLFDAQGRPVDYILLETNPAYVRHTGLANVEGRRASEVVPMLEPFWFETYGRIARTGRSERFEHSARPIGRWFNVHAFRVGEPHQHRVAVIFDDITRDKQLIQAERARQSRQAYELALSDALRPLGDPETVRQTAAAVLGRHLGAPRVAYAEDCGDGAHFLVYPNYVDGAADLSGRFRYADYGDALRAQLLAGRDLVQPDLAHDPTLDADQRRAFAQLGIGASMNVPLVKDGRLLAFIGVNFNIAHDFTADEIALTRLTAERTWAAVEHARAATVLRDSEARLAAAFESVPAGIAAIDTAGRTIVANAEYQRYVPGGLIPSRDPASLNHWRGWDPVGRPLAPHDFPAARALRGERMMPGQEMLHVDDTGREIWTEVTTAPIWDTAGTVTGAVTVISDISGRRRMLDALRRSEERLRQFGDASQDVLWIRDAASLQWQYLTPAFETLYGVTREAALADNDYRSWLALIVPEDQPRAMAMMDRVRAGEQVAFEYRIRRPSDGSVRWVRSTDFPIFDAEGSITLIGGIGHDMTELRETGQRLTALVEGIPQLVWRAGADGAWTWVSPQWTTFTGRSPRDSHGWGWLSAVHPDDRATARDAWHEASKLGGLSAEYRLRSGEDDSWRWFQSRAVPVRDEAGTIVEWLGTSTDVDDMRRLQNQQTVLVAELQHRTFNLLGLVQSMAETTRRSSRGLEDFLTKFNSRLAALARAQRLLSRAGVGTLDELVRGELDAFGALEDARVRLVGPAGVVLSPDSVQILAMALHELTTNAVKHGALRHAGARLSIRWHVEAASDARRLHLEWRETGVDMTALQVQGTGQGRVLIEQALPYQLSARTTFALTGDGVHCTIDVPLGSRAPG</sequence>
<organism evidence="18 19">
    <name type="scientific">Luteimonas terrae</name>
    <dbReference type="NCBI Taxonomy" id="1530191"/>
    <lineage>
        <taxon>Bacteria</taxon>
        <taxon>Pseudomonadati</taxon>
        <taxon>Pseudomonadota</taxon>
        <taxon>Gammaproteobacteria</taxon>
        <taxon>Lysobacterales</taxon>
        <taxon>Lysobacteraceae</taxon>
        <taxon>Luteimonas</taxon>
    </lineage>
</organism>
<dbReference type="SUPFAM" id="SSF55785">
    <property type="entry name" value="PYP-like sensor domain (PAS domain)"/>
    <property type="match status" value="4"/>
</dbReference>
<dbReference type="OrthoDB" id="9816309at2"/>
<dbReference type="Proteomes" id="UP000295543">
    <property type="component" value="Unassembled WGS sequence"/>
</dbReference>
<dbReference type="InterPro" id="IPR013656">
    <property type="entry name" value="PAS_4"/>
</dbReference>
<dbReference type="InterPro" id="IPR036890">
    <property type="entry name" value="HATPase_C_sf"/>
</dbReference>
<dbReference type="InterPro" id="IPR011102">
    <property type="entry name" value="Sig_transdc_His_kinase_HWE"/>
</dbReference>
<keyword evidence="12" id="KW-0067">ATP-binding</keyword>
<dbReference type="Gene3D" id="3.30.565.10">
    <property type="entry name" value="Histidine kinase-like ATPase, C-terminal domain"/>
    <property type="match status" value="1"/>
</dbReference>
<dbReference type="Pfam" id="PF07536">
    <property type="entry name" value="HWE_HK"/>
    <property type="match status" value="1"/>
</dbReference>
<accession>A0A4R5U8P2</accession>
<dbReference type="SMART" id="SM00086">
    <property type="entry name" value="PAC"/>
    <property type="match status" value="3"/>
</dbReference>
<evidence type="ECO:0000256" key="13">
    <source>
        <dbReference type="ARBA" id="ARBA00022991"/>
    </source>
</evidence>
<keyword evidence="10" id="KW-0547">Nucleotide-binding</keyword>
<dbReference type="InterPro" id="IPR029016">
    <property type="entry name" value="GAF-like_dom_sf"/>
</dbReference>
<evidence type="ECO:0000256" key="4">
    <source>
        <dbReference type="ARBA" id="ARBA00022553"/>
    </source>
</evidence>
<dbReference type="GO" id="GO:0004673">
    <property type="term" value="F:protein histidine kinase activity"/>
    <property type="evidence" value="ECO:0007669"/>
    <property type="project" value="UniProtKB-EC"/>
</dbReference>
<dbReference type="GO" id="GO:0009881">
    <property type="term" value="F:photoreceptor activity"/>
    <property type="evidence" value="ECO:0007669"/>
    <property type="project" value="UniProtKB-KW"/>
</dbReference>
<evidence type="ECO:0000256" key="15">
    <source>
        <dbReference type="ARBA" id="ARBA00023170"/>
    </source>
</evidence>
<evidence type="ECO:0000259" key="17">
    <source>
        <dbReference type="PROSITE" id="PS50113"/>
    </source>
</evidence>
<evidence type="ECO:0000256" key="1">
    <source>
        <dbReference type="ARBA" id="ARBA00000085"/>
    </source>
</evidence>
<keyword evidence="8" id="KW-0808">Transferase</keyword>
<keyword evidence="13" id="KW-0157">Chromophore</keyword>
<dbReference type="FunFam" id="3.30.450.20:FF:000099">
    <property type="entry name" value="Sensory box sensor histidine kinase"/>
    <property type="match status" value="1"/>
</dbReference>
<feature type="domain" description="PAC" evidence="17">
    <location>
        <begin position="540"/>
        <end position="592"/>
    </location>
</feature>